<keyword evidence="6" id="KW-0808">Transferase</keyword>
<dbReference type="GO" id="GO:0005737">
    <property type="term" value="C:cytoplasm"/>
    <property type="evidence" value="ECO:0007669"/>
    <property type="project" value="TreeGrafter"/>
</dbReference>
<dbReference type="EMBL" id="CP036290">
    <property type="protein sequence ID" value="QDU85819.1"/>
    <property type="molecule type" value="Genomic_DNA"/>
</dbReference>
<dbReference type="GO" id="GO:0004123">
    <property type="term" value="F:cystathionine gamma-lyase activity"/>
    <property type="evidence" value="ECO:0007669"/>
    <property type="project" value="TreeGrafter"/>
</dbReference>
<dbReference type="Pfam" id="PF01053">
    <property type="entry name" value="Cys_Met_Meta_PP"/>
    <property type="match status" value="1"/>
</dbReference>
<dbReference type="InterPro" id="IPR015422">
    <property type="entry name" value="PyrdxlP-dep_Trfase_small"/>
</dbReference>
<dbReference type="PANTHER" id="PTHR11808">
    <property type="entry name" value="TRANS-SULFURATION ENZYME FAMILY MEMBER"/>
    <property type="match status" value="1"/>
</dbReference>
<dbReference type="CDD" id="cd00614">
    <property type="entry name" value="CGS_like"/>
    <property type="match status" value="1"/>
</dbReference>
<organism evidence="6 7">
    <name type="scientific">Rohdeia mirabilis</name>
    <dbReference type="NCBI Taxonomy" id="2528008"/>
    <lineage>
        <taxon>Bacteria</taxon>
        <taxon>Pseudomonadati</taxon>
        <taxon>Planctomycetota</taxon>
        <taxon>Planctomycetia</taxon>
        <taxon>Planctomycetia incertae sedis</taxon>
        <taxon>Rohdeia</taxon>
    </lineage>
</organism>
<dbReference type="Gene3D" id="3.90.1150.10">
    <property type="entry name" value="Aspartate Aminotransferase, domain 1"/>
    <property type="match status" value="1"/>
</dbReference>
<dbReference type="PANTHER" id="PTHR11808:SF15">
    <property type="entry name" value="CYSTATHIONINE GAMMA-LYASE"/>
    <property type="match status" value="1"/>
</dbReference>
<dbReference type="Gene3D" id="3.40.640.10">
    <property type="entry name" value="Type I PLP-dependent aspartate aminotransferase-like (Major domain)"/>
    <property type="match status" value="1"/>
</dbReference>
<dbReference type="PIRSF" id="PIRSF001434">
    <property type="entry name" value="CGS"/>
    <property type="match status" value="1"/>
</dbReference>
<dbReference type="GO" id="GO:0003962">
    <property type="term" value="F:cystathionine gamma-synthase activity"/>
    <property type="evidence" value="ECO:0007669"/>
    <property type="project" value="UniProtKB-EC"/>
</dbReference>
<dbReference type="RefSeq" id="WP_145189897.1">
    <property type="nucleotide sequence ID" value="NZ_CP036290.1"/>
</dbReference>
<dbReference type="InterPro" id="IPR015424">
    <property type="entry name" value="PyrdxlP-dep_Trfase"/>
</dbReference>
<evidence type="ECO:0000256" key="3">
    <source>
        <dbReference type="ARBA" id="ARBA00022898"/>
    </source>
</evidence>
<sequence length="406" mass="43458">MKNAKNTRIETRAIHAGQQPNPENGALMTPVYFNSTYEQTAPGEPRLGYEYSRTTNPTRTVLENALASLESAEWGLCFASGLAGIGSLVQRLKSGSRIVASNDLYGGTHRLFNKCFGQFGVQFEFVDASDLSQIEAALKKAPTDYLHLETPTNPLLKLVDIEKAAKLAHDNGALCVVDNTFATPYLQRPLERGADLVVHSLTKYLGGHSDVVGGAVMGNDPVLREEIAFHQNAYGAQFGPMDAFLVLRGLKTLHVRMDRHAENALAVAKHLEASPLVDRVIYPGLESHPQFDLAQRQMASGGGMVSFELVGGVDAGVAFCNATEVFALAESLGGVESLIEVPPIMTHAAIPAEERRAAGLADGLVRLSVGIEHVDDLLADIDRGLAAAKGATVHGDSVVERASVRP</sequence>
<dbReference type="InterPro" id="IPR015421">
    <property type="entry name" value="PyrdxlP-dep_Trfase_major"/>
</dbReference>
<protein>
    <submittedName>
        <fullName evidence="6">Cystathionine gamma-synthase</fullName>
        <ecNumber evidence="6">2.5.1.48</ecNumber>
    </submittedName>
</protein>
<dbReference type="PROSITE" id="PS00868">
    <property type="entry name" value="CYS_MET_METAB_PP"/>
    <property type="match status" value="1"/>
</dbReference>
<name>A0A518D2Y5_9BACT</name>
<dbReference type="EC" id="2.5.1.48" evidence="6"/>
<comment type="cofactor">
    <cofactor evidence="1 5">
        <name>pyridoxal 5'-phosphate</name>
        <dbReference type="ChEBI" id="CHEBI:597326"/>
    </cofactor>
</comment>
<dbReference type="GO" id="GO:0019343">
    <property type="term" value="P:cysteine biosynthetic process via cystathionine"/>
    <property type="evidence" value="ECO:0007669"/>
    <property type="project" value="TreeGrafter"/>
</dbReference>
<dbReference type="FunFam" id="3.40.640.10:FF:000009">
    <property type="entry name" value="Cystathionine gamma-synthase homolog"/>
    <property type="match status" value="1"/>
</dbReference>
<evidence type="ECO:0000256" key="2">
    <source>
        <dbReference type="ARBA" id="ARBA00009077"/>
    </source>
</evidence>
<dbReference type="Proteomes" id="UP000319342">
    <property type="component" value="Chromosome"/>
</dbReference>
<dbReference type="InterPro" id="IPR000277">
    <property type="entry name" value="Cys/Met-Metab_PyrdxlP-dep_enz"/>
</dbReference>
<dbReference type="InterPro" id="IPR054542">
    <property type="entry name" value="Cys_met_metab_PP"/>
</dbReference>
<dbReference type="GO" id="GO:0030170">
    <property type="term" value="F:pyridoxal phosphate binding"/>
    <property type="evidence" value="ECO:0007669"/>
    <property type="project" value="InterPro"/>
</dbReference>
<dbReference type="FunFam" id="3.90.1150.10:FF:000008">
    <property type="entry name" value="Cystathionine gamma-synthase"/>
    <property type="match status" value="1"/>
</dbReference>
<comment type="similarity">
    <text evidence="2 5">Belongs to the trans-sulfuration enzymes family.</text>
</comment>
<evidence type="ECO:0000256" key="1">
    <source>
        <dbReference type="ARBA" id="ARBA00001933"/>
    </source>
</evidence>
<evidence type="ECO:0000256" key="5">
    <source>
        <dbReference type="RuleBase" id="RU362118"/>
    </source>
</evidence>
<dbReference type="GO" id="GO:0019346">
    <property type="term" value="P:transsulfuration"/>
    <property type="evidence" value="ECO:0007669"/>
    <property type="project" value="InterPro"/>
</dbReference>
<dbReference type="SUPFAM" id="SSF53383">
    <property type="entry name" value="PLP-dependent transferases"/>
    <property type="match status" value="1"/>
</dbReference>
<reference evidence="6 7" key="1">
    <citation type="submission" date="2019-02" db="EMBL/GenBank/DDBJ databases">
        <title>Deep-cultivation of Planctomycetes and their phenomic and genomic characterization uncovers novel biology.</title>
        <authorList>
            <person name="Wiegand S."/>
            <person name="Jogler M."/>
            <person name="Boedeker C."/>
            <person name="Pinto D."/>
            <person name="Vollmers J."/>
            <person name="Rivas-Marin E."/>
            <person name="Kohn T."/>
            <person name="Peeters S.H."/>
            <person name="Heuer A."/>
            <person name="Rast P."/>
            <person name="Oberbeckmann S."/>
            <person name="Bunk B."/>
            <person name="Jeske O."/>
            <person name="Meyerdierks A."/>
            <person name="Storesund J.E."/>
            <person name="Kallscheuer N."/>
            <person name="Luecker S."/>
            <person name="Lage O.M."/>
            <person name="Pohl T."/>
            <person name="Merkel B.J."/>
            <person name="Hornburger P."/>
            <person name="Mueller R.-W."/>
            <person name="Bruemmer F."/>
            <person name="Labrenz M."/>
            <person name="Spormann A.M."/>
            <person name="Op den Camp H."/>
            <person name="Overmann J."/>
            <person name="Amann R."/>
            <person name="Jetten M.S.M."/>
            <person name="Mascher T."/>
            <person name="Medema M.H."/>
            <person name="Devos D.P."/>
            <person name="Kaster A.-K."/>
            <person name="Ovreas L."/>
            <person name="Rohde M."/>
            <person name="Galperin M.Y."/>
            <person name="Jogler C."/>
        </authorList>
    </citation>
    <scope>NUCLEOTIDE SEQUENCE [LARGE SCALE GENOMIC DNA]</scope>
    <source>
        <strain evidence="6 7">Pla163</strain>
    </source>
</reference>
<keyword evidence="7" id="KW-1185">Reference proteome</keyword>
<proteinExistence type="inferred from homology"/>
<evidence type="ECO:0000313" key="7">
    <source>
        <dbReference type="Proteomes" id="UP000319342"/>
    </source>
</evidence>
<evidence type="ECO:0000256" key="4">
    <source>
        <dbReference type="PIRSR" id="PIRSR001434-2"/>
    </source>
</evidence>
<feature type="modified residue" description="N6-(pyridoxal phosphate)lysine" evidence="4">
    <location>
        <position position="203"/>
    </location>
</feature>
<dbReference type="OrthoDB" id="9780685at2"/>
<evidence type="ECO:0000313" key="6">
    <source>
        <dbReference type="EMBL" id="QDU85819.1"/>
    </source>
</evidence>
<gene>
    <name evidence="6" type="primary">metB_2</name>
    <name evidence="6" type="ORF">Pla163_29600</name>
</gene>
<accession>A0A518D2Y5</accession>
<dbReference type="AlphaFoldDB" id="A0A518D2Y5"/>
<keyword evidence="3 4" id="KW-0663">Pyridoxal phosphate</keyword>